<dbReference type="Gene3D" id="2.120.10.80">
    <property type="entry name" value="Kelch-type beta propeller"/>
    <property type="match status" value="1"/>
</dbReference>
<protein>
    <recommendedName>
        <fullName evidence="1">Fibronectin type-III domain-containing protein</fullName>
    </recommendedName>
</protein>
<gene>
    <name evidence="2" type="ORF">NEE14_003630</name>
</gene>
<dbReference type="SUPFAM" id="SSF117281">
    <property type="entry name" value="Kelch motif"/>
    <property type="match status" value="1"/>
</dbReference>
<dbReference type="InterPro" id="IPR036116">
    <property type="entry name" value="FN3_sf"/>
</dbReference>
<dbReference type="SUPFAM" id="SSF49265">
    <property type="entry name" value="Fibronectin type III"/>
    <property type="match status" value="1"/>
</dbReference>
<dbReference type="PANTHER" id="PTHR45632:SF5">
    <property type="entry name" value="KELCH-LIKE PROTEIN 22"/>
    <property type="match status" value="1"/>
</dbReference>
<name>A0ABZ2INZ8_9BACT</name>
<dbReference type="PANTHER" id="PTHR45632">
    <property type="entry name" value="LD33804P"/>
    <property type="match status" value="1"/>
</dbReference>
<feature type="domain" description="Fibronectin type-III" evidence="1">
    <location>
        <begin position="144"/>
        <end position="243"/>
    </location>
</feature>
<accession>A0ABZ2INZ8</accession>
<evidence type="ECO:0000259" key="1">
    <source>
        <dbReference type="PROSITE" id="PS50853"/>
    </source>
</evidence>
<dbReference type="InterPro" id="IPR015915">
    <property type="entry name" value="Kelch-typ_b-propeller"/>
</dbReference>
<dbReference type="EMBL" id="CP146284">
    <property type="protein sequence ID" value="WWV67088.1"/>
    <property type="molecule type" value="Genomic_DNA"/>
</dbReference>
<proteinExistence type="predicted"/>
<organism evidence="2 3">
    <name type="scientific">Parabacteroides absconsus</name>
    <dbReference type="NCBI Taxonomy" id="2951805"/>
    <lineage>
        <taxon>Bacteria</taxon>
        <taxon>Pseudomonadati</taxon>
        <taxon>Bacteroidota</taxon>
        <taxon>Bacteroidia</taxon>
        <taxon>Bacteroidales</taxon>
        <taxon>Tannerellaceae</taxon>
        <taxon>Parabacteroides</taxon>
    </lineage>
</organism>
<dbReference type="Proteomes" id="UP001320603">
    <property type="component" value="Chromosome"/>
</dbReference>
<dbReference type="PROSITE" id="PS50853">
    <property type="entry name" value="FN3"/>
    <property type="match status" value="1"/>
</dbReference>
<sequence length="733" mass="79283">MNKFIRYILFLVCAGGLIVTGCIEDPEMSTDIRNASVPDVILLTGTGDEYEIQKTATTITIQAEVLSANGAPVEKYGICWGLNSNPTVESGDTVIAGKGIGEFSATAVQLNSSQEYYIRPYATNKKGTSYGDELLVSTADGLGVVRTLVPTERDIKATAITCGGKIIDAGEGEIEERGVLLTTQKEDEQAQEYPFTMETDSFYQEITGLKPLTTYYIRAYVKNSFGRFVGEWQTVTTTDGKPVFASFKLLSKDYSSADFVAVLKSQGDADVTASGFCYSESNEIPSVEDEKVACVLQNDSLISGKLQGLKQQTRYYVRAYAENSFGISYSSGDPIVLIVKSQAPTVTTSEIEADDLSVGSVSVSGVIQGKGESDIVDAGFCWSSTKSEPTILDSKIQTFKGDSLITGVITGLKGGTKYYIRAYATNSVVTSYGETRELTIPNIITSLTAYPGKNVTEAAVCVSNGIGYVMGGDLGGTRSTEMYAYDAQTGAWQSKAPAKVGVKGATFFPLNSFSILCLGGKDDRDAVSNAFYYYSVQRNEWNDLGGNDTHIYLYDASGISIDNDAYYFGGSANDTINSRILKFSGWTESWSEVGTFPEKQLGSVVEEIGENVYVGLGMTGTGLSGVSYSKRLWASASSDMLSWTEKTPCPTEAQGLVCGTKAGNKLYVLDTNLNMWVYNPADDSWAKKNTAFASKLSTDNLNSLFMYSVDSYIYIGMTTGSKTFIKYDPQWDN</sequence>
<evidence type="ECO:0000313" key="2">
    <source>
        <dbReference type="EMBL" id="WWV67088.1"/>
    </source>
</evidence>
<reference evidence="2 3" key="1">
    <citation type="submission" date="2024-02" db="EMBL/GenBank/DDBJ databases">
        <title>Whole genome sequencing of Parabacteroides sp. AD58.</title>
        <authorList>
            <person name="Chaplin A.V."/>
            <person name="Pikina A.P."/>
            <person name="Sokolova S.R."/>
            <person name="Korostin D.O."/>
            <person name="Efimov B.A."/>
        </authorList>
    </citation>
    <scope>NUCLEOTIDE SEQUENCE [LARGE SCALE GENOMIC DNA]</scope>
    <source>
        <strain evidence="2 3">AD58</strain>
    </source>
</reference>
<evidence type="ECO:0000313" key="3">
    <source>
        <dbReference type="Proteomes" id="UP001320603"/>
    </source>
</evidence>
<dbReference type="RefSeq" id="WP_251966476.1">
    <property type="nucleotide sequence ID" value="NZ_CP146284.1"/>
</dbReference>
<dbReference type="InterPro" id="IPR003961">
    <property type="entry name" value="FN3_dom"/>
</dbReference>
<keyword evidence="3" id="KW-1185">Reference proteome</keyword>
<dbReference type="PROSITE" id="PS51257">
    <property type="entry name" value="PROKAR_LIPOPROTEIN"/>
    <property type="match status" value="1"/>
</dbReference>